<protein>
    <submittedName>
        <fullName evidence="1">Uncharacterized protein</fullName>
    </submittedName>
</protein>
<dbReference type="AlphaFoldDB" id="A0A388SBP7"/>
<dbReference type="EMBL" id="BGZJ01000001">
    <property type="protein sequence ID" value="GBO93646.1"/>
    <property type="molecule type" value="Genomic_DNA"/>
</dbReference>
<gene>
    <name evidence="1" type="ORF">MESMUL_10000</name>
</gene>
<dbReference type="Proteomes" id="UP000266091">
    <property type="component" value="Unassembled WGS sequence"/>
</dbReference>
<dbReference type="Pfam" id="PF03966">
    <property type="entry name" value="Trm112p"/>
    <property type="match status" value="1"/>
</dbReference>
<dbReference type="Gene3D" id="2.20.25.10">
    <property type="match status" value="1"/>
</dbReference>
<dbReference type="GO" id="GO:0005829">
    <property type="term" value="C:cytosol"/>
    <property type="evidence" value="ECO:0007669"/>
    <property type="project" value="TreeGrafter"/>
</dbReference>
<dbReference type="PANTHER" id="PTHR33505:SF4">
    <property type="entry name" value="PROTEIN PREY, MITOCHONDRIAL"/>
    <property type="match status" value="1"/>
</dbReference>
<dbReference type="OrthoDB" id="9812205at2"/>
<evidence type="ECO:0000313" key="1">
    <source>
        <dbReference type="EMBL" id="GBO93646.1"/>
    </source>
</evidence>
<dbReference type="RefSeq" id="WP_022443466.1">
    <property type="nucleotide sequence ID" value="NZ_BGZJ01000001.1"/>
</dbReference>
<reference evidence="1 2" key="1">
    <citation type="journal article" date="2018" name="Int. J. Syst. Evol. Microbiol.">
        <title>Mesosutterella multiformis gen. nov., sp. nov., a member of the family Sutterellaceae and Sutterella megalosphaeroides sp. nov., isolated from human faeces.</title>
        <authorList>
            <person name="Sakamoto M."/>
            <person name="Ikeyama N."/>
            <person name="Kunihiro T."/>
            <person name="Iino T."/>
            <person name="Yuki M."/>
            <person name="Ohkuma M."/>
        </authorList>
    </citation>
    <scope>NUCLEOTIDE SEQUENCE [LARGE SCALE GENOMIC DNA]</scope>
    <source>
        <strain evidence="1 2">4NBBH2</strain>
    </source>
</reference>
<proteinExistence type="predicted"/>
<dbReference type="InterPro" id="IPR005651">
    <property type="entry name" value="Trm112-like"/>
</dbReference>
<comment type="caution">
    <text evidence="1">The sequence shown here is derived from an EMBL/GenBank/DDBJ whole genome shotgun (WGS) entry which is preliminary data.</text>
</comment>
<accession>A0A388SBP7</accession>
<accession>A0A401LHB8</accession>
<dbReference type="SUPFAM" id="SSF158997">
    <property type="entry name" value="Trm112p-like"/>
    <property type="match status" value="1"/>
</dbReference>
<dbReference type="PANTHER" id="PTHR33505">
    <property type="entry name" value="ZGC:162634"/>
    <property type="match status" value="1"/>
</dbReference>
<sequence length="75" mass="8322">MNPNVTENLVCPVCKGRLGWNAESEEFLCTACGLAFAVRDGIPDMIAHDAREMTEEELEELRLKEKKAEASAARL</sequence>
<evidence type="ECO:0000313" key="2">
    <source>
        <dbReference type="Proteomes" id="UP000266091"/>
    </source>
</evidence>
<organism evidence="1 2">
    <name type="scientific">Mesosutterella multiformis</name>
    <dbReference type="NCBI Taxonomy" id="2259133"/>
    <lineage>
        <taxon>Bacteria</taxon>
        <taxon>Pseudomonadati</taxon>
        <taxon>Pseudomonadota</taxon>
        <taxon>Betaproteobacteria</taxon>
        <taxon>Burkholderiales</taxon>
        <taxon>Sutterellaceae</taxon>
        <taxon>Mesosutterella</taxon>
    </lineage>
</organism>
<name>A0A388SBP7_9BURK</name>
<keyword evidence="2" id="KW-1185">Reference proteome</keyword>